<proteinExistence type="inferred from homology"/>
<dbReference type="InterPro" id="IPR003838">
    <property type="entry name" value="ABC3_permease_C"/>
</dbReference>
<keyword evidence="9" id="KW-1185">Reference proteome</keyword>
<feature type="transmembrane region" description="Helical" evidence="6">
    <location>
        <begin position="154"/>
        <end position="175"/>
    </location>
</feature>
<evidence type="ECO:0000256" key="3">
    <source>
        <dbReference type="ARBA" id="ARBA00022692"/>
    </source>
</evidence>
<comment type="similarity">
    <text evidence="6">Belongs to the ABC-4 integral membrane protein family.</text>
</comment>
<dbReference type="PATRIC" id="fig|46224.3.peg.2764"/>
<evidence type="ECO:0000256" key="5">
    <source>
        <dbReference type="ARBA" id="ARBA00023136"/>
    </source>
</evidence>
<feature type="transmembrane region" description="Helical" evidence="6">
    <location>
        <begin position="110"/>
        <end position="134"/>
    </location>
</feature>
<keyword evidence="3 6" id="KW-0812">Transmembrane</keyword>
<dbReference type="Pfam" id="PF02687">
    <property type="entry name" value="FtsX"/>
    <property type="match status" value="1"/>
</dbReference>
<dbReference type="Proteomes" id="UP000075666">
    <property type="component" value="Unassembled WGS sequence"/>
</dbReference>
<feature type="transmembrane region" description="Helical" evidence="6">
    <location>
        <begin position="290"/>
        <end position="314"/>
    </location>
</feature>
<comment type="subcellular location">
    <subcellularLocation>
        <location evidence="1 6">Cell membrane</location>
        <topology evidence="1 6">Multi-pass membrane protein</topology>
    </subcellularLocation>
</comment>
<dbReference type="GO" id="GO:0005886">
    <property type="term" value="C:plasma membrane"/>
    <property type="evidence" value="ECO:0007669"/>
    <property type="project" value="UniProtKB-SubCell"/>
</dbReference>
<dbReference type="PIRSF" id="PIRSF018968">
    <property type="entry name" value="ABC_permease_BceB"/>
    <property type="match status" value="1"/>
</dbReference>
<dbReference type="InterPro" id="IPR052536">
    <property type="entry name" value="ABC-4_Integral_Memb_Prot"/>
</dbReference>
<dbReference type="InterPro" id="IPR027022">
    <property type="entry name" value="ABC_permease_BceB-typ"/>
</dbReference>
<name>A0A150L6L4_9BACI</name>
<accession>A0A150L6L4</accession>
<evidence type="ECO:0000256" key="6">
    <source>
        <dbReference type="PIRNR" id="PIRNR018968"/>
    </source>
</evidence>
<organism evidence="8 9">
    <name type="scientific">Heyndrickxia sporothermodurans</name>
    <dbReference type="NCBI Taxonomy" id="46224"/>
    <lineage>
        <taxon>Bacteria</taxon>
        <taxon>Bacillati</taxon>
        <taxon>Bacillota</taxon>
        <taxon>Bacilli</taxon>
        <taxon>Bacillales</taxon>
        <taxon>Bacillaceae</taxon>
        <taxon>Heyndrickxia</taxon>
    </lineage>
</organism>
<dbReference type="RefSeq" id="WP_066230721.1">
    <property type="nucleotide sequence ID" value="NZ_LQYN01000039.1"/>
</dbReference>
<evidence type="ECO:0000259" key="7">
    <source>
        <dbReference type="Pfam" id="PF02687"/>
    </source>
</evidence>
<evidence type="ECO:0000256" key="2">
    <source>
        <dbReference type="ARBA" id="ARBA00022475"/>
    </source>
</evidence>
<evidence type="ECO:0000256" key="1">
    <source>
        <dbReference type="ARBA" id="ARBA00004651"/>
    </source>
</evidence>
<keyword evidence="5 6" id="KW-0472">Membrane</keyword>
<feature type="domain" description="ABC3 transporter permease C-terminal" evidence="7">
    <location>
        <begin position="60"/>
        <end position="177"/>
    </location>
</feature>
<dbReference type="PANTHER" id="PTHR46795">
    <property type="entry name" value="ABC TRANSPORTER PERMEASE-RELATED-RELATED"/>
    <property type="match status" value="1"/>
</dbReference>
<feature type="transmembrane region" description="Helical" evidence="6">
    <location>
        <begin position="55"/>
        <end position="75"/>
    </location>
</feature>
<feature type="transmembrane region" description="Helical" evidence="6">
    <location>
        <begin position="585"/>
        <end position="603"/>
    </location>
</feature>
<dbReference type="GO" id="GO:0055085">
    <property type="term" value="P:transmembrane transport"/>
    <property type="evidence" value="ECO:0007669"/>
    <property type="project" value="UniProtKB-UniRule"/>
</dbReference>
<gene>
    <name evidence="8" type="ORF">B4102_0544</name>
</gene>
<dbReference type="STRING" id="46224.B4102_0544"/>
<feature type="transmembrane region" description="Helical" evidence="6">
    <location>
        <begin position="196"/>
        <end position="218"/>
    </location>
</feature>
<evidence type="ECO:0000313" key="8">
    <source>
        <dbReference type="EMBL" id="KYD07910.1"/>
    </source>
</evidence>
<feature type="transmembrane region" description="Helical" evidence="6">
    <location>
        <begin position="525"/>
        <end position="550"/>
    </location>
</feature>
<keyword evidence="2 6" id="KW-1003">Cell membrane</keyword>
<dbReference type="OrthoDB" id="1705903at2"/>
<keyword evidence="6" id="KW-0813">Transport</keyword>
<sequence>MSINHLILRNLKKNIKNYYLYVFALIFSVALYFAFVTLQYDPTMNEAKGSIKGAAALKAASILLIAIVAVFLLYANKLFMKRRSKEIGLFQLIGMTKNGIFRLMSVENLILYYGSLLIGIFIGFSCSKLIMMILFKITDIETKATLQFSVEALIQTFIVFTLIYLVIMLMNYVFIKRQTILSLFRVLSSAEGKVKKISVLEVLFGIIGIVLIISGYYVSSKLFDGDFSNMNELFMAMIFILGSVIIGTYLFYKGSVTFITNVIRKKKGGYLNINEVLSLSSIMFRMKSNALLLTIITTVSALAIGLLSLSYISYYSTEKTAEQNVPTHFSLTNDKDAKEFEKALDAKKIAYNEKRMKVIQVDIDIRKIMDSNFKELKSDPSAMTFPVISDKSLSDVDLSKDEILFSGLDGMLSKVMSFKDSGTIVLKGKKERIPQKYIGLKDEFILPYTFTFGGLPVAVVDDTVFQQLKNDLDPEIQFDQSYYVGIDIKDDANLEKANNIFKGLHLDDHPGNLSRLLMSSSQKQAMGLIMFIVGFLGLTFLITSGCILYFKQMDESEDEKPNYTILRKLGFTQMDLLKGIQAKQLFNFGIPLAVGLLHSYFAVKSGWFMFGTELWTPMIAVMVLYTVLYSIFGILSVLYYKKVIKDAL</sequence>
<reference evidence="8 9" key="1">
    <citation type="submission" date="2016-01" db="EMBL/GenBank/DDBJ databases">
        <title>Genome Sequences of Twelve Sporeforming Bacillus Species Isolated from Foods.</title>
        <authorList>
            <person name="Berendsen E.M."/>
            <person name="Wells-Bennik M.H."/>
            <person name="Krawcyk A.O."/>
            <person name="De Jong A."/>
            <person name="Holsappel S."/>
            <person name="Eijlander R.T."/>
            <person name="Kuipers O.P."/>
        </authorList>
    </citation>
    <scope>NUCLEOTIDE SEQUENCE [LARGE SCALE GENOMIC DNA]</scope>
    <source>
        <strain evidence="8 9">B4102</strain>
    </source>
</reference>
<protein>
    <recommendedName>
        <fullName evidence="7">ABC3 transporter permease C-terminal domain-containing protein</fullName>
    </recommendedName>
</protein>
<dbReference type="EMBL" id="LQYN01000039">
    <property type="protein sequence ID" value="KYD07910.1"/>
    <property type="molecule type" value="Genomic_DNA"/>
</dbReference>
<feature type="transmembrane region" description="Helical" evidence="6">
    <location>
        <begin position="233"/>
        <end position="252"/>
    </location>
</feature>
<evidence type="ECO:0000256" key="4">
    <source>
        <dbReference type="ARBA" id="ARBA00022989"/>
    </source>
</evidence>
<evidence type="ECO:0000313" key="9">
    <source>
        <dbReference type="Proteomes" id="UP000075666"/>
    </source>
</evidence>
<keyword evidence="4 6" id="KW-1133">Transmembrane helix</keyword>
<dbReference type="AlphaFoldDB" id="A0A150L6L4"/>
<feature type="transmembrane region" description="Helical" evidence="6">
    <location>
        <begin position="18"/>
        <end position="35"/>
    </location>
</feature>
<feature type="transmembrane region" description="Helical" evidence="6">
    <location>
        <begin position="615"/>
        <end position="640"/>
    </location>
</feature>
<dbReference type="PANTHER" id="PTHR46795:SF3">
    <property type="entry name" value="ABC TRANSPORTER PERMEASE"/>
    <property type="match status" value="1"/>
</dbReference>
<comment type="caution">
    <text evidence="8">The sequence shown here is derived from an EMBL/GenBank/DDBJ whole genome shotgun (WGS) entry which is preliminary data.</text>
</comment>